<dbReference type="SUPFAM" id="SSF48056">
    <property type="entry name" value="Di-copper centre-containing domain"/>
    <property type="match status" value="1"/>
</dbReference>
<evidence type="ECO:0000259" key="7">
    <source>
        <dbReference type="PROSITE" id="PS00498"/>
    </source>
</evidence>
<evidence type="ECO:0000259" key="6">
    <source>
        <dbReference type="PROSITE" id="PS00497"/>
    </source>
</evidence>
<dbReference type="EMBL" id="JBFCZG010000008">
    <property type="protein sequence ID" value="KAL3419107.1"/>
    <property type="molecule type" value="Genomic_DNA"/>
</dbReference>
<gene>
    <name evidence="8" type="ORF">PVAG01_09329</name>
</gene>
<feature type="domain" description="Tyrosinase copper-binding" evidence="7">
    <location>
        <begin position="317"/>
        <end position="328"/>
    </location>
</feature>
<dbReference type="Proteomes" id="UP001629113">
    <property type="component" value="Unassembled WGS sequence"/>
</dbReference>
<evidence type="ECO:0000256" key="5">
    <source>
        <dbReference type="SAM" id="SignalP"/>
    </source>
</evidence>
<comment type="caution">
    <text evidence="8">The sequence shown here is derived from an EMBL/GenBank/DDBJ whole genome shotgun (WGS) entry which is preliminary data.</text>
</comment>
<dbReference type="Gene3D" id="1.10.1280.10">
    <property type="entry name" value="Di-copper center containing domain from catechol oxidase"/>
    <property type="match status" value="1"/>
</dbReference>
<feature type="domain" description="Tyrosinase copper-binding" evidence="6">
    <location>
        <begin position="117"/>
        <end position="134"/>
    </location>
</feature>
<sequence length="618" mass="68362">MFASFGVLLLLLLQKASAASYDYGIDTHSLVPRQAISNIIITGALPSSNGVRREIRDLEKDNTTWTLYLLAMDMMQYTNQSDMQSWYQLAGIHGRPFVSWDGVPAAPGLENNGYCSHVSVLFPTWHRPYLALLEQALNGMTQYIASLYPEGPVRDQYAAAALNFRIPYWDWARAADAGKHTTPDSIMSPTAVVEGPMGAQEIHNPLFSYEFKPLESKALPEAPFNGWTETKRWPTNQTASAVSQNLQMARALDQSATSLRNRLFNLLAKYDNYTQFSNEAYSPEGENDDSVESIHDFIHGYTGNGGHMTYIEYSAFDPIFFLHHTMVDRIFALWQVLYPDSWILPEASTYSTFTSRAGTIEDSASALLPFRNDANGNFWTSDSSRSISTFGYEYPETVAQNGTDQKTQVSTAINNLYGTGSLANLAARDRFTVRRSQSEVQNRALSILGSEGLPLKILQSNLYREWIVNIRVKKYALDAPFMINVFLGPYNSDPSTWPTEPNFVGSHYVFTKASIAAKQMASCSGCKDQIISGTVPLTSALLADIASGDLGSLDLIEVVPYLQSNLRYRVSTIEGEDAGIVESLSVSVASAEVQKSLLAGLLPKWGELETVVDNVLCG</sequence>
<evidence type="ECO:0000256" key="3">
    <source>
        <dbReference type="ARBA" id="ARBA00023002"/>
    </source>
</evidence>
<feature type="chain" id="PRO_5045084672" evidence="5">
    <location>
        <begin position="19"/>
        <end position="618"/>
    </location>
</feature>
<dbReference type="Pfam" id="PF00264">
    <property type="entry name" value="Tyrosinase"/>
    <property type="match status" value="1"/>
</dbReference>
<evidence type="ECO:0000256" key="2">
    <source>
        <dbReference type="ARBA" id="ARBA00022723"/>
    </source>
</evidence>
<protein>
    <submittedName>
        <fullName evidence="8">Tyrosinase</fullName>
    </submittedName>
</protein>
<dbReference type="InterPro" id="IPR008922">
    <property type="entry name" value="Di-copper_centre_dom_sf"/>
</dbReference>
<keyword evidence="9" id="KW-1185">Reference proteome</keyword>
<keyword evidence="5" id="KW-0732">Signal</keyword>
<keyword evidence="4" id="KW-0503">Monooxygenase</keyword>
<dbReference type="InterPro" id="IPR002227">
    <property type="entry name" value="Tyrosinase_Cu-bd"/>
</dbReference>
<dbReference type="PROSITE" id="PS00497">
    <property type="entry name" value="TYROSINASE_1"/>
    <property type="match status" value="1"/>
</dbReference>
<name>A0ABR4P7F6_9HELO</name>
<keyword evidence="3" id="KW-0560">Oxidoreductase</keyword>
<evidence type="ECO:0000256" key="4">
    <source>
        <dbReference type="ARBA" id="ARBA00023033"/>
    </source>
</evidence>
<evidence type="ECO:0000313" key="8">
    <source>
        <dbReference type="EMBL" id="KAL3419107.1"/>
    </source>
</evidence>
<feature type="signal peptide" evidence="5">
    <location>
        <begin position="1"/>
        <end position="18"/>
    </location>
</feature>
<dbReference type="PANTHER" id="PTHR11474">
    <property type="entry name" value="TYROSINASE FAMILY MEMBER"/>
    <property type="match status" value="1"/>
</dbReference>
<dbReference type="InterPro" id="IPR050316">
    <property type="entry name" value="Tyrosinase/Hemocyanin"/>
</dbReference>
<comment type="cofactor">
    <cofactor evidence="1">
        <name>Cu(2+)</name>
        <dbReference type="ChEBI" id="CHEBI:29036"/>
    </cofactor>
</comment>
<dbReference type="PANTHER" id="PTHR11474:SF32">
    <property type="entry name" value="TYROSINASE"/>
    <property type="match status" value="1"/>
</dbReference>
<proteinExistence type="predicted"/>
<keyword evidence="2" id="KW-0479">Metal-binding</keyword>
<accession>A0ABR4P7F6</accession>
<reference evidence="8 9" key="1">
    <citation type="submission" date="2024-06" db="EMBL/GenBank/DDBJ databases">
        <title>Complete genome of Phlyctema vagabunda strain 19-DSS-EL-015.</title>
        <authorList>
            <person name="Fiorenzani C."/>
        </authorList>
    </citation>
    <scope>NUCLEOTIDE SEQUENCE [LARGE SCALE GENOMIC DNA]</scope>
    <source>
        <strain evidence="8 9">19-DSS-EL-015</strain>
    </source>
</reference>
<dbReference type="InterPro" id="IPR041640">
    <property type="entry name" value="Tyrosinase_C"/>
</dbReference>
<dbReference type="PROSITE" id="PS00498">
    <property type="entry name" value="TYROSINASE_2"/>
    <property type="match status" value="1"/>
</dbReference>
<dbReference type="Gene3D" id="2.60.310.20">
    <property type="match status" value="1"/>
</dbReference>
<dbReference type="Pfam" id="PF18132">
    <property type="entry name" value="Tyrosinase_C"/>
    <property type="match status" value="1"/>
</dbReference>
<evidence type="ECO:0000313" key="9">
    <source>
        <dbReference type="Proteomes" id="UP001629113"/>
    </source>
</evidence>
<evidence type="ECO:0000256" key="1">
    <source>
        <dbReference type="ARBA" id="ARBA00001973"/>
    </source>
</evidence>
<dbReference type="PRINTS" id="PR00092">
    <property type="entry name" value="TYROSINASE"/>
</dbReference>
<organism evidence="8 9">
    <name type="scientific">Phlyctema vagabunda</name>
    <dbReference type="NCBI Taxonomy" id="108571"/>
    <lineage>
        <taxon>Eukaryota</taxon>
        <taxon>Fungi</taxon>
        <taxon>Dikarya</taxon>
        <taxon>Ascomycota</taxon>
        <taxon>Pezizomycotina</taxon>
        <taxon>Leotiomycetes</taxon>
        <taxon>Helotiales</taxon>
        <taxon>Dermateaceae</taxon>
        <taxon>Phlyctema</taxon>
    </lineage>
</organism>